<dbReference type="InterPro" id="IPR003439">
    <property type="entry name" value="ABC_transporter-like_ATP-bd"/>
</dbReference>
<evidence type="ECO:0000256" key="2">
    <source>
        <dbReference type="ARBA" id="ARBA00006493"/>
    </source>
</evidence>
<accession>A0A8D0GGB8</accession>
<dbReference type="AlphaFoldDB" id="A0A8D0GGB8"/>
<dbReference type="Gene3D" id="3.40.50.300">
    <property type="entry name" value="P-loop containing nucleotide triphosphate hydrolases"/>
    <property type="match status" value="1"/>
</dbReference>
<dbReference type="Gene3D" id="1.20.1560.10">
    <property type="entry name" value="ABC transporter type 1, transmembrane domain"/>
    <property type="match status" value="1"/>
</dbReference>
<keyword evidence="10" id="KW-0472">Membrane</keyword>
<feature type="domain" description="ABC transmembrane type-1" evidence="12">
    <location>
        <begin position="151"/>
        <end position="318"/>
    </location>
</feature>
<dbReference type="Pfam" id="PF00005">
    <property type="entry name" value="ABC_tran"/>
    <property type="match status" value="1"/>
</dbReference>
<keyword evidence="4" id="KW-0812">Transmembrane</keyword>
<evidence type="ECO:0000259" key="12">
    <source>
        <dbReference type="PROSITE" id="PS50929"/>
    </source>
</evidence>
<reference evidence="13" key="1">
    <citation type="submission" date="2025-08" db="UniProtKB">
        <authorList>
            <consortium name="Ensembl"/>
        </authorList>
    </citation>
    <scope>IDENTIFICATION</scope>
</reference>
<keyword evidence="8" id="KW-1278">Translocase</keyword>
<feature type="domain" description="ABC transporter" evidence="11">
    <location>
        <begin position="346"/>
        <end position="574"/>
    </location>
</feature>
<dbReference type="Ensembl" id="ENSSPUT00000005130.1">
    <property type="protein sequence ID" value="ENSSPUP00000004828.1"/>
    <property type="gene ID" value="ENSSPUG00000003532.1"/>
</dbReference>
<dbReference type="GO" id="GO:0023029">
    <property type="term" value="F:MHC class Ib protein binding"/>
    <property type="evidence" value="ECO:0007669"/>
    <property type="project" value="Ensembl"/>
</dbReference>
<dbReference type="PANTHER" id="PTHR43394">
    <property type="entry name" value="ATP-DEPENDENT PERMEASE MDL1, MITOCHONDRIAL"/>
    <property type="match status" value="1"/>
</dbReference>
<dbReference type="InterPro" id="IPR017871">
    <property type="entry name" value="ABC_transporter-like_CS"/>
</dbReference>
<dbReference type="GO" id="GO:0002237">
    <property type="term" value="P:response to molecule of bacterial origin"/>
    <property type="evidence" value="ECO:0007669"/>
    <property type="project" value="Ensembl"/>
</dbReference>
<dbReference type="GO" id="GO:0002485">
    <property type="term" value="P:antigen processing and presentation of endogenous peptide antigen via MHC class I via ER pathway, TAP-dependent"/>
    <property type="evidence" value="ECO:0007669"/>
    <property type="project" value="Ensembl"/>
</dbReference>
<keyword evidence="9" id="KW-1133">Transmembrane helix</keyword>
<keyword evidence="14" id="KW-1185">Reference proteome</keyword>
<dbReference type="SUPFAM" id="SSF52540">
    <property type="entry name" value="P-loop containing nucleoside triphosphate hydrolases"/>
    <property type="match status" value="1"/>
</dbReference>
<dbReference type="PROSITE" id="PS50893">
    <property type="entry name" value="ABC_TRANSPORTER_2"/>
    <property type="match status" value="1"/>
</dbReference>
<dbReference type="GO" id="GO:0002502">
    <property type="term" value="P:peptide antigen assembly with MHC class I protein complex"/>
    <property type="evidence" value="ECO:0007669"/>
    <property type="project" value="Ensembl"/>
</dbReference>
<dbReference type="GO" id="GO:0002481">
    <property type="term" value="P:antigen processing and presentation of exogenous protein antigen via MHC class Ib, TAP-dependent"/>
    <property type="evidence" value="ECO:0007669"/>
    <property type="project" value="Ensembl"/>
</dbReference>
<dbReference type="GO" id="GO:0046978">
    <property type="term" value="F:TAP1 binding"/>
    <property type="evidence" value="ECO:0007669"/>
    <property type="project" value="Ensembl"/>
</dbReference>
<dbReference type="PROSITE" id="PS00211">
    <property type="entry name" value="ABC_TRANSPORTER_1"/>
    <property type="match status" value="1"/>
</dbReference>
<dbReference type="GO" id="GO:0042825">
    <property type="term" value="C:TAP complex"/>
    <property type="evidence" value="ECO:0007669"/>
    <property type="project" value="Ensembl"/>
</dbReference>
<dbReference type="InterPro" id="IPR003593">
    <property type="entry name" value="AAA+_ATPase"/>
</dbReference>
<evidence type="ECO:0000313" key="13">
    <source>
        <dbReference type="Ensembl" id="ENSSPUP00000004828.1"/>
    </source>
</evidence>
<protein>
    <submittedName>
        <fullName evidence="13">Transporter 2, ATP binding cassette subfamily B member</fullName>
    </submittedName>
</protein>
<evidence type="ECO:0000256" key="3">
    <source>
        <dbReference type="ARBA" id="ARBA00022448"/>
    </source>
</evidence>
<dbReference type="GO" id="GO:0015421">
    <property type="term" value="F:ABC-type oligopeptide transporter activity"/>
    <property type="evidence" value="ECO:0007669"/>
    <property type="project" value="TreeGrafter"/>
</dbReference>
<evidence type="ECO:0000313" key="14">
    <source>
        <dbReference type="Proteomes" id="UP000694392"/>
    </source>
</evidence>
<evidence type="ECO:0000256" key="5">
    <source>
        <dbReference type="ARBA" id="ARBA00022741"/>
    </source>
</evidence>
<keyword evidence="3" id="KW-0813">Transport</keyword>
<dbReference type="GO" id="GO:0001916">
    <property type="term" value="P:positive regulation of T cell mediated cytotoxicity"/>
    <property type="evidence" value="ECO:0007669"/>
    <property type="project" value="Ensembl"/>
</dbReference>
<gene>
    <name evidence="13" type="primary">TAP2</name>
</gene>
<dbReference type="GO" id="GO:0046968">
    <property type="term" value="P:peptide antigen transport"/>
    <property type="evidence" value="ECO:0007669"/>
    <property type="project" value="Ensembl"/>
</dbReference>
<evidence type="ECO:0000256" key="8">
    <source>
        <dbReference type="ARBA" id="ARBA00022967"/>
    </source>
</evidence>
<dbReference type="GO" id="GO:0042605">
    <property type="term" value="F:peptide antigen binding"/>
    <property type="evidence" value="ECO:0007669"/>
    <property type="project" value="Ensembl"/>
</dbReference>
<name>A0A8D0GGB8_SPHPU</name>
<keyword evidence="6" id="KW-0067">ATP-binding</keyword>
<keyword evidence="5" id="KW-0547">Nucleotide-binding</keyword>
<dbReference type="PROSITE" id="PS50929">
    <property type="entry name" value="ABC_TM1F"/>
    <property type="match status" value="1"/>
</dbReference>
<dbReference type="InterPro" id="IPR036640">
    <property type="entry name" value="ABC1_TM_sf"/>
</dbReference>
<comment type="similarity">
    <text evidence="2">Belongs to the ABC transporter superfamily. ABCB family. MHC peptide exporter (TC 3.A.1.209) subfamily.</text>
</comment>
<evidence type="ECO:0000256" key="4">
    <source>
        <dbReference type="ARBA" id="ARBA00022692"/>
    </source>
</evidence>
<dbReference type="InterPro" id="IPR011527">
    <property type="entry name" value="ABC1_TM_dom"/>
</dbReference>
<dbReference type="GO" id="GO:0016887">
    <property type="term" value="F:ATP hydrolysis activity"/>
    <property type="evidence" value="ECO:0007669"/>
    <property type="project" value="InterPro"/>
</dbReference>
<dbReference type="PANTHER" id="PTHR43394:SF14">
    <property type="entry name" value="TRANSPORTER 2, ATP BINDING CASSETTE SUBFAMILY B"/>
    <property type="match status" value="1"/>
</dbReference>
<organism evidence="13 14">
    <name type="scientific">Sphenodon punctatus</name>
    <name type="common">Tuatara</name>
    <name type="synonym">Hatteria punctata</name>
    <dbReference type="NCBI Taxonomy" id="8508"/>
    <lineage>
        <taxon>Eukaryota</taxon>
        <taxon>Metazoa</taxon>
        <taxon>Chordata</taxon>
        <taxon>Craniata</taxon>
        <taxon>Vertebrata</taxon>
        <taxon>Euteleostomi</taxon>
        <taxon>Lepidosauria</taxon>
        <taxon>Sphenodontia</taxon>
        <taxon>Sphenodontidae</taxon>
        <taxon>Sphenodon</taxon>
    </lineage>
</organism>
<keyword evidence="7" id="KW-0653">Protein transport</keyword>
<proteinExistence type="inferred from homology"/>
<dbReference type="InterPro" id="IPR027417">
    <property type="entry name" value="P-loop_NTPase"/>
</dbReference>
<dbReference type="GO" id="GO:0002489">
    <property type="term" value="P:antigen processing and presentation of endogenous peptide antigen via MHC class Ib via ER pathway, TAP-dependent"/>
    <property type="evidence" value="ECO:0007669"/>
    <property type="project" value="Ensembl"/>
</dbReference>
<dbReference type="InterPro" id="IPR039421">
    <property type="entry name" value="Type_1_exporter"/>
</dbReference>
<dbReference type="Pfam" id="PF00664">
    <property type="entry name" value="ABC_membrane"/>
    <property type="match status" value="1"/>
</dbReference>
<dbReference type="GO" id="GO:0015433">
    <property type="term" value="F:ABC-type peptide antigen transporter activity"/>
    <property type="evidence" value="ECO:0007669"/>
    <property type="project" value="Ensembl"/>
</dbReference>
<keyword evidence="7" id="KW-0571">Peptide transport</keyword>
<evidence type="ECO:0000259" key="11">
    <source>
        <dbReference type="PROSITE" id="PS50893"/>
    </source>
</evidence>
<dbReference type="GeneTree" id="ENSGT00940000160499"/>
<dbReference type="SMART" id="SM00382">
    <property type="entry name" value="AAA"/>
    <property type="match status" value="1"/>
</dbReference>
<dbReference type="GO" id="GO:0005524">
    <property type="term" value="F:ATP binding"/>
    <property type="evidence" value="ECO:0007669"/>
    <property type="project" value="UniProtKB-KW"/>
</dbReference>
<dbReference type="Proteomes" id="UP000694392">
    <property type="component" value="Unplaced"/>
</dbReference>
<evidence type="ECO:0000256" key="7">
    <source>
        <dbReference type="ARBA" id="ARBA00022856"/>
    </source>
</evidence>
<sequence>MYRGELGGNGPCWGTPLQCVSALCTGGELEGERTLLGRSTPVSVCTMYRGELGGNGPCWGAPLQCVSALCTGGELGGNGPCWGTPLQCAYTHFISSKSLCSLPGETFIPYFTGRVIDILGNGYNSSTFSTAIFLMFLARCLEILSLPLTRDLTSRLSTDAAMMSRSVPANANIFLRSLVKALGLYGFMLGLSWRLTLLTLIESPLTMAAQKLYDARHQAVLRAIQDSMARSGEVVRECVSSIETVRSFATEEEEAGRYDAALAETHRLKNRRDLERAIYLLFRRLLQLVLQVLMLYCGHRQIRDGIMTKGNLISFILYQGDVGIYVQVRESPNAGDPRQLNAAAANSCQDPLPSPLPALILVSSFQNVSFDLCPGEVTALVGLNGSGKSTCVGLLERFYEPQAGEVFLDGALIREYEHKYLHSQVALVGQEPVLFSGSIRENIAYGLDGCSKEEVTEAAREAHALGFISELEDGFETDVGEKGGQLSGGQKQRIAIARALIRRPKVLILDEATSALDVEMLCPRHRTVLVIAHRMQTVENADKIVVLEGGAVAEQGRHAELMEQKGPYYRLVQRGLEE</sequence>
<dbReference type="GO" id="GO:0046967">
    <property type="term" value="P:cytosol to endoplasmic reticulum transport"/>
    <property type="evidence" value="ECO:0007669"/>
    <property type="project" value="Ensembl"/>
</dbReference>
<dbReference type="FunFam" id="3.40.50.300:FF:000140">
    <property type="entry name" value="Lipid A export ATP-binding/permease protein MsbA"/>
    <property type="match status" value="1"/>
</dbReference>
<dbReference type="GO" id="GO:0001913">
    <property type="term" value="P:T cell mediated cytotoxicity"/>
    <property type="evidence" value="ECO:0007669"/>
    <property type="project" value="Ensembl"/>
</dbReference>
<comment type="subcellular location">
    <subcellularLocation>
        <location evidence="1">Endomembrane system</location>
        <topology evidence="1">Multi-pass membrane protein</topology>
    </subcellularLocation>
</comment>
<evidence type="ECO:0000256" key="10">
    <source>
        <dbReference type="ARBA" id="ARBA00023136"/>
    </source>
</evidence>
<evidence type="ECO:0000256" key="9">
    <source>
        <dbReference type="ARBA" id="ARBA00022989"/>
    </source>
</evidence>
<evidence type="ECO:0000256" key="6">
    <source>
        <dbReference type="ARBA" id="ARBA00022840"/>
    </source>
</evidence>
<dbReference type="SUPFAM" id="SSF90123">
    <property type="entry name" value="ABC transporter transmembrane region"/>
    <property type="match status" value="1"/>
</dbReference>
<reference evidence="13" key="2">
    <citation type="submission" date="2025-09" db="UniProtKB">
        <authorList>
            <consortium name="Ensembl"/>
        </authorList>
    </citation>
    <scope>IDENTIFICATION</scope>
</reference>
<dbReference type="GO" id="GO:0016607">
    <property type="term" value="C:nuclear speck"/>
    <property type="evidence" value="ECO:0007669"/>
    <property type="project" value="Ensembl"/>
</dbReference>
<evidence type="ECO:0000256" key="1">
    <source>
        <dbReference type="ARBA" id="ARBA00004127"/>
    </source>
</evidence>